<evidence type="ECO:0000313" key="4">
    <source>
        <dbReference type="Proteomes" id="UP000050761"/>
    </source>
</evidence>
<accession>A0A3P8F7S4</accession>
<sequence>MEEGEGTPRMRFVACGRDDKKPYMRMVQAGRKRSTGDRSPERNSDEDLDIMEDVHSVVAAVLAERGAEQRGEIHQRFAEMFFNLHFQFFPEPPQERGFEKRNLWDITSAAYKDKQRSDVDWHHVKEELNAAFNSCYEVDDVKKQWKNLRDSFQKRMKAAKKPKTGSGAGDPPTKWIFWEAMQFLLDFNDEEPTMSNVGAFASTTLRKLAASDEEAAELVVLELSENLSKLVREALARKRSVR</sequence>
<name>A0A183GTK7_HELPZ</name>
<gene>
    <name evidence="3" type="ORF">HPBE_LOCUS26026</name>
</gene>
<evidence type="ECO:0000259" key="2">
    <source>
        <dbReference type="PROSITE" id="PS51029"/>
    </source>
</evidence>
<dbReference type="WBParaSite" id="HPBE_0002602701-mRNA-1">
    <property type="protein sequence ID" value="HPBE_0002602701-mRNA-1"/>
    <property type="gene ID" value="HPBE_0002602701"/>
</dbReference>
<dbReference type="EMBL" id="UZAH01039041">
    <property type="protein sequence ID" value="VDP55258.1"/>
    <property type="molecule type" value="Genomic_DNA"/>
</dbReference>
<dbReference type="OrthoDB" id="5876908at2759"/>
<dbReference type="SMART" id="SM00595">
    <property type="entry name" value="MADF"/>
    <property type="match status" value="1"/>
</dbReference>
<reference evidence="5" key="2">
    <citation type="submission" date="2019-09" db="UniProtKB">
        <authorList>
            <consortium name="WormBaseParasite"/>
        </authorList>
    </citation>
    <scope>IDENTIFICATION</scope>
</reference>
<dbReference type="AlphaFoldDB" id="A0A183GTK7"/>
<accession>A0A183GTK7</accession>
<feature type="domain" description="MADF" evidence="2">
    <location>
        <begin position="92"/>
        <end position="189"/>
    </location>
</feature>
<protein>
    <submittedName>
        <fullName evidence="5">MADF domain-containing protein</fullName>
    </submittedName>
</protein>
<feature type="region of interest" description="Disordered" evidence="1">
    <location>
        <begin position="19"/>
        <end position="46"/>
    </location>
</feature>
<dbReference type="InterPro" id="IPR039353">
    <property type="entry name" value="TF_Adf1"/>
</dbReference>
<evidence type="ECO:0000256" key="1">
    <source>
        <dbReference type="SAM" id="MobiDB-lite"/>
    </source>
</evidence>
<proteinExistence type="predicted"/>
<dbReference type="InterPro" id="IPR006578">
    <property type="entry name" value="MADF-dom"/>
</dbReference>
<organism evidence="4 5">
    <name type="scientific">Heligmosomoides polygyrus</name>
    <name type="common">Parasitic roundworm</name>
    <dbReference type="NCBI Taxonomy" id="6339"/>
    <lineage>
        <taxon>Eukaryota</taxon>
        <taxon>Metazoa</taxon>
        <taxon>Ecdysozoa</taxon>
        <taxon>Nematoda</taxon>
        <taxon>Chromadorea</taxon>
        <taxon>Rhabditida</taxon>
        <taxon>Rhabditina</taxon>
        <taxon>Rhabditomorpha</taxon>
        <taxon>Strongyloidea</taxon>
        <taxon>Heligmosomidae</taxon>
        <taxon>Heligmosomoides</taxon>
    </lineage>
</organism>
<keyword evidence="4" id="KW-1185">Reference proteome</keyword>
<feature type="compositionally biased region" description="Basic and acidic residues" evidence="1">
    <location>
        <begin position="34"/>
        <end position="45"/>
    </location>
</feature>
<evidence type="ECO:0000313" key="5">
    <source>
        <dbReference type="WBParaSite" id="HPBE_0002602701-mRNA-1"/>
    </source>
</evidence>
<dbReference type="Proteomes" id="UP000050761">
    <property type="component" value="Unassembled WGS sequence"/>
</dbReference>
<evidence type="ECO:0000313" key="3">
    <source>
        <dbReference type="EMBL" id="VDP55258.1"/>
    </source>
</evidence>
<dbReference type="Pfam" id="PF10545">
    <property type="entry name" value="MADF_DNA_bdg"/>
    <property type="match status" value="1"/>
</dbReference>
<reference evidence="3 4" key="1">
    <citation type="submission" date="2018-11" db="EMBL/GenBank/DDBJ databases">
        <authorList>
            <consortium name="Pathogen Informatics"/>
        </authorList>
    </citation>
    <scope>NUCLEOTIDE SEQUENCE [LARGE SCALE GENOMIC DNA]</scope>
</reference>
<dbReference type="PANTHER" id="PTHR12243:SF67">
    <property type="entry name" value="COREPRESSOR OF PANGOLIN, ISOFORM A-RELATED"/>
    <property type="match status" value="1"/>
</dbReference>
<dbReference type="PANTHER" id="PTHR12243">
    <property type="entry name" value="MADF DOMAIN TRANSCRIPTION FACTOR"/>
    <property type="match status" value="1"/>
</dbReference>
<dbReference type="PROSITE" id="PS51029">
    <property type="entry name" value="MADF"/>
    <property type="match status" value="1"/>
</dbReference>